<keyword evidence="2" id="KW-0813">Transport</keyword>
<keyword evidence="3" id="KW-0732">Signal</keyword>
<protein>
    <recommendedName>
        <fullName evidence="4">Solute-binding protein family 5 domain-containing protein</fullName>
    </recommendedName>
</protein>
<evidence type="ECO:0000256" key="3">
    <source>
        <dbReference type="ARBA" id="ARBA00022729"/>
    </source>
</evidence>
<sequence>MRLLMVWLMAVGFGAFAQETYRPPHNRPGPAVERLLFRAFAQERAPLDLRAGSMDLYLFGLRTDAALEMRRTPGFRLYEAPATTLSLLLNPAPAPPGRLNPFALKEVRQAMQYLVDREFIARNLFRGQALPMVSPASPLDYDFLTVYDLVRGAGFRHDAERARGLIAQAMRQAGAELVGGRWRYRGEPVRLRLIARVEDERRAIGDLVRAQLEAAGFEVTMVYQTFAPAVLTVYASDPRALEWHVYTEGWSRGGVQLYDFATINQMYAPWAGNMPGWRQPGFWQYEHPELDRLGLGLFRGEFASLEERNRLYRRMTELGLEESVRVWLVTALNAFPVREAVQGLVSDLAAGLRSPLSLREAYLPGRDQLVVGNLWVWTERSTWNPVGGLGDLYSADVWRHLHDPPLLTHPYAGLPMPFRAEFRVETAGPQGKLPVPPEAVLWDAQRDQWRPVGPGVRATSRVTFDYARYYRSRWHHGEPIRPADLLYAIAQAYELAYDPDKARIEPALAVTSRPILETFRGYRLLEDGRLEVYVDFWHFEPRYIAAYASPAGFAMPWELLFAMDDLVFAQRRAAYSDTAAARFGVPWLSLVLERDARLVERTLRQLLAQGALPRGVFQVGGRTLVSPEEARSRYQAALRWFQERRHLVVSNGPFLLARYDPAAQFAELWAFRDPGYPFRPGELQPGSPPELAIVRVEVPRVAPGRPASLRLGLRGPGQLEVRYLLVEPVGGRMVASGRIQGREGEVVLALDAATTARLSPGVHHLYLALASEALARVSERRVDLEVVSP</sequence>
<feature type="domain" description="Solute-binding protein family 5" evidence="4">
    <location>
        <begin position="29"/>
        <end position="253"/>
    </location>
</feature>
<dbReference type="RefSeq" id="WP_130840997.1">
    <property type="nucleotide sequence ID" value="NZ_SIJL01000004.1"/>
</dbReference>
<evidence type="ECO:0000256" key="1">
    <source>
        <dbReference type="ARBA" id="ARBA00005695"/>
    </source>
</evidence>
<dbReference type="InterPro" id="IPR000914">
    <property type="entry name" value="SBP_5_dom"/>
</dbReference>
<evidence type="ECO:0000259" key="4">
    <source>
        <dbReference type="Pfam" id="PF00496"/>
    </source>
</evidence>
<name>A0A4Q9B4V3_9DEIN</name>
<comment type="similarity">
    <text evidence="1">Belongs to the bacterial solute-binding protein 5 family.</text>
</comment>
<dbReference type="AlphaFoldDB" id="A0A4Q9B4V3"/>
<dbReference type="Proteomes" id="UP000292858">
    <property type="component" value="Unassembled WGS sequence"/>
</dbReference>
<evidence type="ECO:0000313" key="6">
    <source>
        <dbReference type="Proteomes" id="UP000292858"/>
    </source>
</evidence>
<dbReference type="PANTHER" id="PTHR30290:SF9">
    <property type="entry name" value="OLIGOPEPTIDE-BINDING PROTEIN APPA"/>
    <property type="match status" value="1"/>
</dbReference>
<organism evidence="5 6">
    <name type="scientific">Thermus thermamylovorans</name>
    <dbReference type="NCBI Taxonomy" id="2509362"/>
    <lineage>
        <taxon>Bacteria</taxon>
        <taxon>Thermotogati</taxon>
        <taxon>Deinococcota</taxon>
        <taxon>Deinococci</taxon>
        <taxon>Thermales</taxon>
        <taxon>Thermaceae</taxon>
        <taxon>Thermus</taxon>
    </lineage>
</organism>
<dbReference type="EMBL" id="SIJL01000004">
    <property type="protein sequence ID" value="TBH21018.1"/>
    <property type="molecule type" value="Genomic_DNA"/>
</dbReference>
<dbReference type="PANTHER" id="PTHR30290">
    <property type="entry name" value="PERIPLASMIC BINDING COMPONENT OF ABC TRANSPORTER"/>
    <property type="match status" value="1"/>
</dbReference>
<keyword evidence="6" id="KW-1185">Reference proteome</keyword>
<evidence type="ECO:0000256" key="2">
    <source>
        <dbReference type="ARBA" id="ARBA00022448"/>
    </source>
</evidence>
<dbReference type="SUPFAM" id="SSF53850">
    <property type="entry name" value="Periplasmic binding protein-like II"/>
    <property type="match status" value="1"/>
</dbReference>
<dbReference type="GO" id="GO:0015833">
    <property type="term" value="P:peptide transport"/>
    <property type="evidence" value="ECO:0007669"/>
    <property type="project" value="TreeGrafter"/>
</dbReference>
<comment type="caution">
    <text evidence="5">The sequence shown here is derived from an EMBL/GenBank/DDBJ whole genome shotgun (WGS) entry which is preliminary data.</text>
</comment>
<dbReference type="InterPro" id="IPR039424">
    <property type="entry name" value="SBP_5"/>
</dbReference>
<dbReference type="Gene3D" id="3.10.105.10">
    <property type="entry name" value="Dipeptide-binding Protein, Domain 3"/>
    <property type="match status" value="1"/>
</dbReference>
<dbReference type="OrthoDB" id="48849at2"/>
<dbReference type="Pfam" id="PF00496">
    <property type="entry name" value="SBP_bac_5"/>
    <property type="match status" value="1"/>
</dbReference>
<accession>A0A4Q9B4V3</accession>
<dbReference type="GO" id="GO:1904680">
    <property type="term" value="F:peptide transmembrane transporter activity"/>
    <property type="evidence" value="ECO:0007669"/>
    <property type="project" value="TreeGrafter"/>
</dbReference>
<proteinExistence type="inferred from homology"/>
<evidence type="ECO:0000313" key="5">
    <source>
        <dbReference type="EMBL" id="TBH21018.1"/>
    </source>
</evidence>
<gene>
    <name evidence="5" type="ORF">ETP66_04380</name>
</gene>
<reference evidence="5 6" key="1">
    <citation type="submission" date="2019-02" db="EMBL/GenBank/DDBJ databases">
        <title>Thermus sp. a novel from hot spring.</title>
        <authorList>
            <person name="Zhao Z."/>
        </authorList>
    </citation>
    <scope>NUCLEOTIDE SEQUENCE [LARGE SCALE GENOMIC DNA]</scope>
    <source>
        <strain evidence="5 6">CFH 72773T</strain>
    </source>
</reference>